<dbReference type="OrthoDB" id="3365698at2759"/>
<dbReference type="EMBL" id="JACETU010000010">
    <property type="protein sequence ID" value="KAF7419516.1"/>
    <property type="molecule type" value="Genomic_DNA"/>
</dbReference>
<dbReference type="Proteomes" id="UP000623687">
    <property type="component" value="Unassembled WGS sequence"/>
</dbReference>
<gene>
    <name evidence="1" type="ORF">PC9H_002107</name>
</gene>
<keyword evidence="2" id="KW-1185">Reference proteome</keyword>
<protein>
    <submittedName>
        <fullName evidence="1">Uncharacterized protein</fullName>
    </submittedName>
</protein>
<comment type="caution">
    <text evidence="1">The sequence shown here is derived from an EMBL/GenBank/DDBJ whole genome shotgun (WGS) entry which is preliminary data.</text>
</comment>
<evidence type="ECO:0000313" key="1">
    <source>
        <dbReference type="EMBL" id="KAF7419516.1"/>
    </source>
</evidence>
<dbReference type="GeneID" id="59371948"/>
<dbReference type="VEuPathDB" id="FungiDB:PC9H_002107"/>
<dbReference type="AlphaFoldDB" id="A0A8H6ZLX7"/>
<proteinExistence type="predicted"/>
<sequence>MLKSDYPYSITDIALSSIIVDIILGLHAQRSAVDQDAEAHRVIDEEIAAHERGEIVAKKVVCAVERIQTLHVEARTGQDVFKLLLLNASVPASQLERFHRTLPEEINVACLVKDETPELPRIRAKLLNLLRLSIEADDLETRAILANLSFFYFIRPVREPDLSTYSGFFSVLALQTAPTSTLAGLKGWVTCSGSREHVRAPPLPLLQTITISKCRNLLEHRKHLEIPLTKATIMLCCIPESAIRDLEGEDSATIDWEGAEVYSGIEMMCYDDGLDNDIYAPDESNDVALSLAHPDANIKTGPGDRLRTRTNGELIANMH</sequence>
<accession>A0A8H6ZLX7</accession>
<reference evidence="1" key="1">
    <citation type="submission" date="2019-07" db="EMBL/GenBank/DDBJ databases">
        <authorList>
            <person name="Palmer J.M."/>
        </authorList>
    </citation>
    <scope>NUCLEOTIDE SEQUENCE</scope>
    <source>
        <strain evidence="1">PC9</strain>
    </source>
</reference>
<name>A0A8H6ZLX7_PLEOS</name>
<organism evidence="1 2">
    <name type="scientific">Pleurotus ostreatus</name>
    <name type="common">Oyster mushroom</name>
    <name type="synonym">White-rot fungus</name>
    <dbReference type="NCBI Taxonomy" id="5322"/>
    <lineage>
        <taxon>Eukaryota</taxon>
        <taxon>Fungi</taxon>
        <taxon>Dikarya</taxon>
        <taxon>Basidiomycota</taxon>
        <taxon>Agaricomycotina</taxon>
        <taxon>Agaricomycetes</taxon>
        <taxon>Agaricomycetidae</taxon>
        <taxon>Agaricales</taxon>
        <taxon>Pleurotineae</taxon>
        <taxon>Pleurotaceae</taxon>
        <taxon>Pleurotus</taxon>
    </lineage>
</organism>
<dbReference type="RefSeq" id="XP_036626370.1">
    <property type="nucleotide sequence ID" value="XM_036771749.1"/>
</dbReference>
<evidence type="ECO:0000313" key="2">
    <source>
        <dbReference type="Proteomes" id="UP000623687"/>
    </source>
</evidence>